<dbReference type="GO" id="GO:0055085">
    <property type="term" value="P:transmembrane transport"/>
    <property type="evidence" value="ECO:0007669"/>
    <property type="project" value="InterPro"/>
</dbReference>
<reference evidence="7" key="1">
    <citation type="submission" date="2006-12" db="EMBL/GenBank/DDBJ databases">
        <title>Complete sequence of Pyrobaculum islandicum DSM 4184.</title>
        <authorList>
            <person name="Copeland A."/>
            <person name="Lucas S."/>
            <person name="Lapidus A."/>
            <person name="Barry K."/>
            <person name="Detter J.C."/>
            <person name="Glavina del Rio T."/>
            <person name="Dalin E."/>
            <person name="Tice H."/>
            <person name="Pitluck S."/>
            <person name="Meincke L."/>
            <person name="Brettin T."/>
            <person name="Bruce D."/>
            <person name="Han C."/>
            <person name="Tapia R."/>
            <person name="Gilna P."/>
            <person name="Schmutz J."/>
            <person name="Larimer F."/>
            <person name="Land M."/>
            <person name="Hauser L."/>
            <person name="Kyrpides N."/>
            <person name="Mikhailova N."/>
            <person name="Cozen A.E."/>
            <person name="Fitz-Gibbon S.T."/>
            <person name="House C.H."/>
            <person name="Saltikov C."/>
            <person name="Lowe T."/>
            <person name="Richardson P."/>
        </authorList>
    </citation>
    <scope>NUCLEOTIDE SEQUENCE [LARGE SCALE GENOMIC DNA]</scope>
    <source>
        <strain evidence="7">DSM 4184</strain>
    </source>
</reference>
<dbReference type="KEGG" id="pis:Pisl_1431"/>
<keyword evidence="4 5" id="KW-0472">Membrane</keyword>
<dbReference type="InterPro" id="IPR006685">
    <property type="entry name" value="MscS_channel_2nd"/>
</dbReference>
<protein>
    <submittedName>
        <fullName evidence="7">MscS Mechanosensitive ion channel</fullName>
    </submittedName>
</protein>
<dbReference type="GeneID" id="4617601"/>
<dbReference type="SUPFAM" id="SSF50182">
    <property type="entry name" value="Sm-like ribonucleoproteins"/>
    <property type="match status" value="1"/>
</dbReference>
<comment type="subcellular location">
    <subcellularLocation>
        <location evidence="1">Membrane</location>
    </subcellularLocation>
</comment>
<dbReference type="STRING" id="384616.Pisl_1431"/>
<feature type="transmembrane region" description="Helical" evidence="5">
    <location>
        <begin position="46"/>
        <end position="72"/>
    </location>
</feature>
<accession>A1RUF6</accession>
<dbReference type="PANTHER" id="PTHR30347:SF1">
    <property type="entry name" value="MECHANOSENSITIVE CHANNEL MSCK"/>
    <property type="match status" value="1"/>
</dbReference>
<dbReference type="GO" id="GO:0016020">
    <property type="term" value="C:membrane"/>
    <property type="evidence" value="ECO:0007669"/>
    <property type="project" value="UniProtKB-SubCell"/>
</dbReference>
<evidence type="ECO:0000256" key="2">
    <source>
        <dbReference type="ARBA" id="ARBA00022692"/>
    </source>
</evidence>
<feature type="transmembrane region" description="Helical" evidence="5">
    <location>
        <begin position="119"/>
        <end position="140"/>
    </location>
</feature>
<dbReference type="InterPro" id="IPR023408">
    <property type="entry name" value="MscS_beta-dom_sf"/>
</dbReference>
<evidence type="ECO:0000256" key="1">
    <source>
        <dbReference type="ARBA" id="ARBA00004370"/>
    </source>
</evidence>
<dbReference type="RefSeq" id="WP_011763163.1">
    <property type="nucleotide sequence ID" value="NC_008701.1"/>
</dbReference>
<dbReference type="EMBL" id="CP000504">
    <property type="protein sequence ID" value="ABL88588.1"/>
    <property type="molecule type" value="Genomic_DNA"/>
</dbReference>
<evidence type="ECO:0000256" key="4">
    <source>
        <dbReference type="ARBA" id="ARBA00023136"/>
    </source>
</evidence>
<dbReference type="InterPro" id="IPR052702">
    <property type="entry name" value="MscS-like_channel"/>
</dbReference>
<organism evidence="7 8">
    <name type="scientific">Pyrobaculum islandicum (strain DSM 4184 / JCM 9189 / GEO3)</name>
    <dbReference type="NCBI Taxonomy" id="384616"/>
    <lineage>
        <taxon>Archaea</taxon>
        <taxon>Thermoproteota</taxon>
        <taxon>Thermoprotei</taxon>
        <taxon>Thermoproteales</taxon>
        <taxon>Thermoproteaceae</taxon>
        <taxon>Pyrobaculum</taxon>
    </lineage>
</organism>
<keyword evidence="3 5" id="KW-1133">Transmembrane helix</keyword>
<dbReference type="eggNOG" id="arCOG01568">
    <property type="taxonomic scope" value="Archaea"/>
</dbReference>
<dbReference type="AlphaFoldDB" id="A1RUF6"/>
<name>A1RUF6_PYRIL</name>
<evidence type="ECO:0000313" key="8">
    <source>
        <dbReference type="Proteomes" id="UP000002595"/>
    </source>
</evidence>
<dbReference type="Pfam" id="PF00924">
    <property type="entry name" value="MS_channel_2nd"/>
    <property type="match status" value="1"/>
</dbReference>
<evidence type="ECO:0000259" key="6">
    <source>
        <dbReference type="Pfam" id="PF00924"/>
    </source>
</evidence>
<dbReference type="Gene3D" id="2.30.30.60">
    <property type="match status" value="1"/>
</dbReference>
<dbReference type="OrthoDB" id="31543at2157"/>
<proteinExistence type="predicted"/>
<dbReference type="PANTHER" id="PTHR30347">
    <property type="entry name" value="POTASSIUM CHANNEL RELATED"/>
    <property type="match status" value="1"/>
</dbReference>
<dbReference type="HOGENOM" id="CLU_074283_0_0_2"/>
<keyword evidence="8" id="KW-1185">Reference proteome</keyword>
<sequence length="331" mass="36669">MRKNKIVVLALSKLILIGIVAVNIYYAAKVLLPLFGIGLSQEQLDLLKSVIILFAGATGVNVAGNAVILYFRETLREKAFAIGNVLKIVGIIAVVLYVASFSKLGAELALLGGTVTGLVLGLALQPVLGNLFAGIIILTTRFVEVGDTVRIAASQIPYYIAFLPSYKYFSPDYVVPGFKGRVAEIGLMYTTLLLDTGYELRVPNMILLSSGIVDYTPKWSERQVVFVRVELPLSVIDIDKLEEEVREVLRGFNIVAIDFTEQSDKDYVIIRVKLEIPQGENWRNVKSEALKRLLKYRNEKITANLDKYLCLTRGILCDKYINKLATDVSSS</sequence>
<evidence type="ECO:0000313" key="7">
    <source>
        <dbReference type="EMBL" id="ABL88588.1"/>
    </source>
</evidence>
<evidence type="ECO:0000256" key="5">
    <source>
        <dbReference type="SAM" id="Phobius"/>
    </source>
</evidence>
<dbReference type="Proteomes" id="UP000002595">
    <property type="component" value="Chromosome"/>
</dbReference>
<feature type="transmembrane region" description="Helical" evidence="5">
    <location>
        <begin position="7"/>
        <end position="26"/>
    </location>
</feature>
<feature type="domain" description="Mechanosensitive ion channel MscS" evidence="6">
    <location>
        <begin position="127"/>
        <end position="213"/>
    </location>
</feature>
<evidence type="ECO:0000256" key="3">
    <source>
        <dbReference type="ARBA" id="ARBA00022989"/>
    </source>
</evidence>
<keyword evidence="2 5" id="KW-0812">Transmembrane</keyword>
<feature type="transmembrane region" description="Helical" evidence="5">
    <location>
        <begin position="79"/>
        <end position="99"/>
    </location>
</feature>
<gene>
    <name evidence="7" type="ordered locus">Pisl_1431</name>
</gene>
<dbReference type="InterPro" id="IPR010920">
    <property type="entry name" value="LSM_dom_sf"/>
</dbReference>